<evidence type="ECO:0000313" key="3">
    <source>
        <dbReference type="Proteomes" id="UP000311919"/>
    </source>
</evidence>
<feature type="non-terminal residue" evidence="2">
    <location>
        <position position="74"/>
    </location>
</feature>
<dbReference type="InterPro" id="IPR024079">
    <property type="entry name" value="MetalloPept_cat_dom_sf"/>
</dbReference>
<dbReference type="EMBL" id="SKCS01000620">
    <property type="protein sequence ID" value="TNN05052.1"/>
    <property type="molecule type" value="Genomic_DNA"/>
</dbReference>
<comment type="caution">
    <text evidence="2">The sequence shown here is derived from an EMBL/GenBank/DDBJ whole genome shotgun (WGS) entry which is preliminary data.</text>
</comment>
<feature type="domain" description="Peptidase M13 C-terminal" evidence="1">
    <location>
        <begin position="2"/>
        <end position="62"/>
    </location>
</feature>
<dbReference type="Proteomes" id="UP000311919">
    <property type="component" value="Unassembled WGS sequence"/>
</dbReference>
<feature type="non-terminal residue" evidence="2">
    <location>
        <position position="1"/>
    </location>
</feature>
<keyword evidence="3" id="KW-1185">Reference proteome</keyword>
<accession>A0A4Z2CLG0</accession>
<proteinExistence type="predicted"/>
<dbReference type="PROSITE" id="PS51885">
    <property type="entry name" value="NEPRILYSIN"/>
    <property type="match status" value="1"/>
</dbReference>
<dbReference type="GO" id="GO:0004222">
    <property type="term" value="F:metalloendopeptidase activity"/>
    <property type="evidence" value="ECO:0007669"/>
    <property type="project" value="InterPro"/>
</dbReference>
<dbReference type="SUPFAM" id="SSF55486">
    <property type="entry name" value="Metalloproteases ('zincins'), catalytic domain"/>
    <property type="match status" value="1"/>
</dbReference>
<organism evidence="2 3">
    <name type="scientific">Schistosoma japonicum</name>
    <name type="common">Blood fluke</name>
    <dbReference type="NCBI Taxonomy" id="6182"/>
    <lineage>
        <taxon>Eukaryota</taxon>
        <taxon>Metazoa</taxon>
        <taxon>Spiralia</taxon>
        <taxon>Lophotrochozoa</taxon>
        <taxon>Platyhelminthes</taxon>
        <taxon>Trematoda</taxon>
        <taxon>Digenea</taxon>
        <taxon>Strigeidida</taxon>
        <taxon>Schistosomatoidea</taxon>
        <taxon>Schistosomatidae</taxon>
        <taxon>Schistosoma</taxon>
    </lineage>
</organism>
<reference evidence="2 3" key="1">
    <citation type="submission" date="2019-03" db="EMBL/GenBank/DDBJ databases">
        <title>An improved genome assembly of the fluke Schistosoma japonicum.</title>
        <authorList>
            <person name="Hu W."/>
            <person name="Luo F."/>
            <person name="Yin M."/>
            <person name="Mo X."/>
            <person name="Sun C."/>
            <person name="Wu Q."/>
            <person name="Zhu B."/>
            <person name="Xiang M."/>
            <person name="Wang J."/>
            <person name="Wang Y."/>
            <person name="Zhang T."/>
            <person name="Xu B."/>
            <person name="Zheng H."/>
            <person name="Feng Z."/>
        </authorList>
    </citation>
    <scope>NUCLEOTIDE SEQUENCE [LARGE SCALE GENOMIC DNA]</scope>
    <source>
        <strain evidence="2">HuSjv2</strain>
        <tissue evidence="2">Worms</tissue>
    </source>
</reference>
<dbReference type="InterPro" id="IPR018497">
    <property type="entry name" value="Peptidase_M13_C"/>
</dbReference>
<dbReference type="GO" id="GO:0006508">
    <property type="term" value="P:proteolysis"/>
    <property type="evidence" value="ECO:0007669"/>
    <property type="project" value="InterPro"/>
</dbReference>
<sequence>LDEIVADSGAITMSFKTYKRLSATLSGHVSQDPDTTHKHDQSLFHHFAQFFCGNERGKAVENYIKHTPYVLVKN</sequence>
<protein>
    <recommendedName>
        <fullName evidence="1">Peptidase M13 C-terminal domain-containing protein</fullName>
    </recommendedName>
</protein>
<dbReference type="Pfam" id="PF01431">
    <property type="entry name" value="Peptidase_M13"/>
    <property type="match status" value="1"/>
</dbReference>
<dbReference type="OrthoDB" id="6475849at2759"/>
<gene>
    <name evidence="2" type="ORF">EWB00_009744</name>
</gene>
<dbReference type="AlphaFoldDB" id="A0A4Z2CLG0"/>
<name>A0A4Z2CLG0_SCHJA</name>
<evidence type="ECO:0000259" key="1">
    <source>
        <dbReference type="Pfam" id="PF01431"/>
    </source>
</evidence>
<evidence type="ECO:0000313" key="2">
    <source>
        <dbReference type="EMBL" id="TNN05052.1"/>
    </source>
</evidence>
<dbReference type="InterPro" id="IPR000718">
    <property type="entry name" value="Peptidase_M13"/>
</dbReference>
<dbReference type="Gene3D" id="3.40.390.10">
    <property type="entry name" value="Collagenase (Catalytic Domain)"/>
    <property type="match status" value="1"/>
</dbReference>